<sequence>MHTVIERVSLGSPAVQAMIARLDAELIEGTPVGGTNFMHLAEEHVEEGGGMFVAYVDGVACAMGAYRRIDDVPGAAEVKRMWADPKLRGQKLGKQILATIEAAARADGFTELRLETGEHLVAAVGLYRSFGFDECPQWGEYVGVPLSYCMSKRLV</sequence>
<dbReference type="EMBL" id="CAESGF010000042">
    <property type="protein sequence ID" value="CAB4365703.1"/>
    <property type="molecule type" value="Genomic_DNA"/>
</dbReference>
<evidence type="ECO:0000313" key="5">
    <source>
        <dbReference type="EMBL" id="CAB4743506.1"/>
    </source>
</evidence>
<evidence type="ECO:0000256" key="1">
    <source>
        <dbReference type="ARBA" id="ARBA00022679"/>
    </source>
</evidence>
<dbReference type="EMBL" id="CAFBIY010000107">
    <property type="protein sequence ID" value="CAB4852035.1"/>
    <property type="molecule type" value="Genomic_DNA"/>
</dbReference>
<dbReference type="EMBL" id="CAEZYF010000029">
    <property type="protein sequence ID" value="CAB4743506.1"/>
    <property type="molecule type" value="Genomic_DNA"/>
</dbReference>
<feature type="domain" description="N-acetyltransferase" evidence="3">
    <location>
        <begin position="6"/>
        <end position="155"/>
    </location>
</feature>
<reference evidence="7" key="1">
    <citation type="submission" date="2020-05" db="EMBL/GenBank/DDBJ databases">
        <authorList>
            <person name="Chiriac C."/>
            <person name="Salcher M."/>
            <person name="Ghai R."/>
            <person name="Kavagutti S V."/>
        </authorList>
    </citation>
    <scope>NUCLEOTIDE SEQUENCE</scope>
</reference>
<dbReference type="Gene3D" id="3.40.630.30">
    <property type="match status" value="1"/>
</dbReference>
<name>A0A6J7JPX6_9ZZZZ</name>
<evidence type="ECO:0000313" key="4">
    <source>
        <dbReference type="EMBL" id="CAB4365703.1"/>
    </source>
</evidence>
<dbReference type="InterPro" id="IPR050832">
    <property type="entry name" value="Bact_Acetyltransf"/>
</dbReference>
<dbReference type="AlphaFoldDB" id="A0A6J7JPX6"/>
<dbReference type="Pfam" id="PF00583">
    <property type="entry name" value="Acetyltransf_1"/>
    <property type="match status" value="1"/>
</dbReference>
<dbReference type="PROSITE" id="PS51186">
    <property type="entry name" value="GNAT"/>
    <property type="match status" value="1"/>
</dbReference>
<keyword evidence="2" id="KW-0012">Acyltransferase</keyword>
<proteinExistence type="predicted"/>
<dbReference type="SUPFAM" id="SSF55729">
    <property type="entry name" value="Acyl-CoA N-acyltransferases (Nat)"/>
    <property type="match status" value="1"/>
</dbReference>
<dbReference type="EMBL" id="CAFBOL010000074">
    <property type="protein sequence ID" value="CAB5002761.1"/>
    <property type="molecule type" value="Genomic_DNA"/>
</dbReference>
<keyword evidence="1" id="KW-0808">Transferase</keyword>
<dbReference type="PANTHER" id="PTHR43877">
    <property type="entry name" value="AMINOALKYLPHOSPHONATE N-ACETYLTRANSFERASE-RELATED-RELATED"/>
    <property type="match status" value="1"/>
</dbReference>
<evidence type="ECO:0000313" key="7">
    <source>
        <dbReference type="EMBL" id="CAB4944917.1"/>
    </source>
</evidence>
<evidence type="ECO:0000313" key="8">
    <source>
        <dbReference type="EMBL" id="CAB5002761.1"/>
    </source>
</evidence>
<dbReference type="EMBL" id="CAFBMT010000015">
    <property type="protein sequence ID" value="CAB4944917.1"/>
    <property type="molecule type" value="Genomic_DNA"/>
</dbReference>
<dbReference type="InterPro" id="IPR000182">
    <property type="entry name" value="GNAT_dom"/>
</dbReference>
<dbReference type="GO" id="GO:0016747">
    <property type="term" value="F:acyltransferase activity, transferring groups other than amino-acyl groups"/>
    <property type="evidence" value="ECO:0007669"/>
    <property type="project" value="InterPro"/>
</dbReference>
<dbReference type="CDD" id="cd04301">
    <property type="entry name" value="NAT_SF"/>
    <property type="match status" value="1"/>
</dbReference>
<accession>A0A6J7JPX6</accession>
<evidence type="ECO:0000313" key="6">
    <source>
        <dbReference type="EMBL" id="CAB4852035.1"/>
    </source>
</evidence>
<evidence type="ECO:0000259" key="3">
    <source>
        <dbReference type="PROSITE" id="PS51186"/>
    </source>
</evidence>
<dbReference type="PANTHER" id="PTHR43877:SF2">
    <property type="entry name" value="AMINOALKYLPHOSPHONATE N-ACETYLTRANSFERASE-RELATED"/>
    <property type="match status" value="1"/>
</dbReference>
<gene>
    <name evidence="5" type="ORF">UFOPK2656_03070</name>
    <name evidence="6" type="ORF">UFOPK3267_01855</name>
    <name evidence="7" type="ORF">UFOPK3651_02449</name>
    <name evidence="8" type="ORF">UFOPK3931_02265</name>
    <name evidence="4" type="ORF">UFOPK4189_03445</name>
</gene>
<organism evidence="7">
    <name type="scientific">freshwater metagenome</name>
    <dbReference type="NCBI Taxonomy" id="449393"/>
    <lineage>
        <taxon>unclassified sequences</taxon>
        <taxon>metagenomes</taxon>
        <taxon>ecological metagenomes</taxon>
    </lineage>
</organism>
<protein>
    <submittedName>
        <fullName evidence="7">Unannotated protein</fullName>
    </submittedName>
</protein>
<dbReference type="InterPro" id="IPR016181">
    <property type="entry name" value="Acyl_CoA_acyltransferase"/>
</dbReference>
<evidence type="ECO:0000256" key="2">
    <source>
        <dbReference type="ARBA" id="ARBA00023315"/>
    </source>
</evidence>